<comment type="caution">
    <text evidence="1">The sequence shown here is derived from an EMBL/GenBank/DDBJ whole genome shotgun (WGS) entry which is preliminary data.</text>
</comment>
<dbReference type="Proteomes" id="UP000236370">
    <property type="component" value="Unassembled WGS sequence"/>
</dbReference>
<organism evidence="1 2">
    <name type="scientific">Pan troglodytes</name>
    <name type="common">Chimpanzee</name>
    <dbReference type="NCBI Taxonomy" id="9598"/>
    <lineage>
        <taxon>Eukaryota</taxon>
        <taxon>Metazoa</taxon>
        <taxon>Chordata</taxon>
        <taxon>Craniata</taxon>
        <taxon>Vertebrata</taxon>
        <taxon>Euteleostomi</taxon>
        <taxon>Mammalia</taxon>
        <taxon>Eutheria</taxon>
        <taxon>Euarchontoglires</taxon>
        <taxon>Primates</taxon>
        <taxon>Haplorrhini</taxon>
        <taxon>Catarrhini</taxon>
        <taxon>Hominidae</taxon>
        <taxon>Pan</taxon>
    </lineage>
</organism>
<evidence type="ECO:0000313" key="1">
    <source>
        <dbReference type="EMBL" id="PNI41120.1"/>
    </source>
</evidence>
<name>A0A2J8L1G9_PANTR</name>
<dbReference type="EMBL" id="NBAG03000319">
    <property type="protein sequence ID" value="PNI41120.1"/>
    <property type="molecule type" value="Genomic_DNA"/>
</dbReference>
<accession>A0A2J8L1G9</accession>
<sequence length="41" mass="4655">MAAASVSAASGSHLSPYFLLLRIFKIRFDAWNLRGFRQKKV</sequence>
<protein>
    <submittedName>
        <fullName evidence="1">CEP57 isoform 15</fullName>
    </submittedName>
</protein>
<evidence type="ECO:0000313" key="2">
    <source>
        <dbReference type="Proteomes" id="UP000236370"/>
    </source>
</evidence>
<gene>
    <name evidence="1" type="ORF">CK820_G0034084</name>
</gene>
<reference evidence="1 2" key="1">
    <citation type="submission" date="2017-12" db="EMBL/GenBank/DDBJ databases">
        <title>High-resolution comparative analysis of great ape genomes.</title>
        <authorList>
            <person name="Pollen A."/>
            <person name="Hastie A."/>
            <person name="Hormozdiari F."/>
            <person name="Dougherty M."/>
            <person name="Liu R."/>
            <person name="Chaisson M."/>
            <person name="Hoppe E."/>
            <person name="Hill C."/>
            <person name="Pang A."/>
            <person name="Hillier L."/>
            <person name="Baker C."/>
            <person name="Armstrong J."/>
            <person name="Shendure J."/>
            <person name="Paten B."/>
            <person name="Wilson R."/>
            <person name="Chao H."/>
            <person name="Schneider V."/>
            <person name="Ventura M."/>
            <person name="Kronenberg Z."/>
            <person name="Murali S."/>
            <person name="Gordon D."/>
            <person name="Cantsilieris S."/>
            <person name="Munson K."/>
            <person name="Nelson B."/>
            <person name="Raja A."/>
            <person name="Underwood J."/>
            <person name="Diekhans M."/>
            <person name="Fiddes I."/>
            <person name="Haussler D."/>
            <person name="Eichler E."/>
        </authorList>
    </citation>
    <scope>NUCLEOTIDE SEQUENCE [LARGE SCALE GENOMIC DNA]</scope>
    <source>
        <strain evidence="1">Yerkes chimp pedigree #C0471</strain>
    </source>
</reference>
<dbReference type="AlphaFoldDB" id="A0A2J8L1G9"/>
<proteinExistence type="predicted"/>